<comment type="caution">
    <text evidence="8">The sequence shown here is derived from an EMBL/GenBank/DDBJ whole genome shotgun (WGS) entry which is preliminary data.</text>
</comment>
<protein>
    <submittedName>
        <fullName evidence="8">Protein kinase</fullName>
    </submittedName>
</protein>
<sequence length="493" mass="56229">MANWQKGKTLQDGKYTIVEKLGQGGFGATFLADNNVAKNEQDKQVVIKTLNDEIQQEDYFDKIRQDFYNEALRIAKCKRYDDDRIVKIYEIIQEDGLPCIVMEHVDGEDLGKIVARRGALPETEAVEYIKQIGEALISVHRQGFLHRDIKPNNIVVRSDGSGAMLIDFGTARQFDRTNNKNAPVYPLTAYLSGGYTPIEQYFSRRKQAPYTDVYALAGTLYFLLTQKVIPNANDREEDLRNLNLDPLKPLKTSAPGISDRVNHAVMKGLSFSAKDRPQTVEEFLTLLLPKYKNSKDKTTVLIGSDSETKKSSKNLITLGILGVIFVGLVSFIYLALSPKQQQEFTNIELFEPQKGKIKLLYPNDWKVQREPITNELGKFISPKEDDNDTFQESLIVSVESYDLPLEEFTEKTLQQINQNITKDVLNSESITLNDQPAERVVYQRQTNNKTLKVMQSWTLIDDRAYVVTYTAEEDKFNKFEPTIAKMIDSLEFD</sequence>
<dbReference type="InterPro" id="IPR000719">
    <property type="entry name" value="Prot_kinase_dom"/>
</dbReference>
<dbReference type="Gene3D" id="3.40.1000.10">
    <property type="entry name" value="Mog1/PsbP, alpha/beta/alpha sandwich"/>
    <property type="match status" value="1"/>
</dbReference>
<dbReference type="PROSITE" id="PS50011">
    <property type="entry name" value="PROTEIN_KINASE_DOM"/>
    <property type="match status" value="1"/>
</dbReference>
<dbReference type="Pfam" id="PF18933">
    <property type="entry name" value="PsbP_2"/>
    <property type="match status" value="1"/>
</dbReference>
<feature type="domain" description="Protein kinase" evidence="7">
    <location>
        <begin position="15"/>
        <end position="288"/>
    </location>
</feature>
<name>A0A964BUA2_9CYAN</name>
<dbReference type="SUPFAM" id="SSF56112">
    <property type="entry name" value="Protein kinase-like (PK-like)"/>
    <property type="match status" value="1"/>
</dbReference>
<dbReference type="Gene3D" id="3.30.200.20">
    <property type="entry name" value="Phosphorylase Kinase, domain 1"/>
    <property type="match status" value="1"/>
</dbReference>
<keyword evidence="1" id="KW-0808">Transferase</keyword>
<dbReference type="GO" id="GO:0004674">
    <property type="term" value="F:protein serine/threonine kinase activity"/>
    <property type="evidence" value="ECO:0007669"/>
    <property type="project" value="TreeGrafter"/>
</dbReference>
<dbReference type="InterPro" id="IPR017441">
    <property type="entry name" value="Protein_kinase_ATP_BS"/>
</dbReference>
<dbReference type="InterPro" id="IPR008271">
    <property type="entry name" value="Ser/Thr_kinase_AS"/>
</dbReference>
<dbReference type="Gene3D" id="1.10.510.10">
    <property type="entry name" value="Transferase(Phosphotransferase) domain 1"/>
    <property type="match status" value="1"/>
</dbReference>
<evidence type="ECO:0000313" key="9">
    <source>
        <dbReference type="Proteomes" id="UP000729733"/>
    </source>
</evidence>
<organism evidence="8 9">
    <name type="scientific">Waterburya agarophytonicola KI4</name>
    <dbReference type="NCBI Taxonomy" id="2874699"/>
    <lineage>
        <taxon>Bacteria</taxon>
        <taxon>Bacillati</taxon>
        <taxon>Cyanobacteriota</taxon>
        <taxon>Cyanophyceae</taxon>
        <taxon>Pleurocapsales</taxon>
        <taxon>Hyellaceae</taxon>
        <taxon>Waterburya</taxon>
        <taxon>Waterburya agarophytonicola</taxon>
    </lineage>
</organism>
<dbReference type="PANTHER" id="PTHR43289">
    <property type="entry name" value="MITOGEN-ACTIVATED PROTEIN KINASE KINASE KINASE 20-RELATED"/>
    <property type="match status" value="1"/>
</dbReference>
<evidence type="ECO:0000259" key="7">
    <source>
        <dbReference type="PROSITE" id="PS50011"/>
    </source>
</evidence>
<gene>
    <name evidence="8" type="ORF">I4641_20045</name>
</gene>
<evidence type="ECO:0000256" key="2">
    <source>
        <dbReference type="ARBA" id="ARBA00022741"/>
    </source>
</evidence>
<dbReference type="AlphaFoldDB" id="A0A964BUA2"/>
<dbReference type="PROSITE" id="PS00108">
    <property type="entry name" value="PROTEIN_KINASE_ST"/>
    <property type="match status" value="1"/>
</dbReference>
<evidence type="ECO:0000313" key="8">
    <source>
        <dbReference type="EMBL" id="MCC0179259.1"/>
    </source>
</evidence>
<keyword evidence="9" id="KW-1185">Reference proteome</keyword>
<feature type="transmembrane region" description="Helical" evidence="6">
    <location>
        <begin position="315"/>
        <end position="336"/>
    </location>
</feature>
<feature type="binding site" evidence="5">
    <location>
        <position position="48"/>
    </location>
    <ligand>
        <name>ATP</name>
        <dbReference type="ChEBI" id="CHEBI:30616"/>
    </ligand>
</feature>
<evidence type="ECO:0000256" key="1">
    <source>
        <dbReference type="ARBA" id="ARBA00022679"/>
    </source>
</evidence>
<dbReference type="Pfam" id="PF00069">
    <property type="entry name" value="Pkinase"/>
    <property type="match status" value="1"/>
</dbReference>
<evidence type="ECO:0000256" key="6">
    <source>
        <dbReference type="SAM" id="Phobius"/>
    </source>
</evidence>
<keyword evidence="4 5" id="KW-0067">ATP-binding</keyword>
<accession>A0A964BUA2</accession>
<evidence type="ECO:0000256" key="5">
    <source>
        <dbReference type="PROSITE-ProRule" id="PRU10141"/>
    </source>
</evidence>
<dbReference type="Proteomes" id="UP000729733">
    <property type="component" value="Unassembled WGS sequence"/>
</dbReference>
<dbReference type="RefSeq" id="WP_229642359.1">
    <property type="nucleotide sequence ID" value="NZ_JADWDC010000074.1"/>
</dbReference>
<dbReference type="InterPro" id="IPR011009">
    <property type="entry name" value="Kinase-like_dom_sf"/>
</dbReference>
<keyword evidence="3 8" id="KW-0418">Kinase</keyword>
<evidence type="ECO:0000256" key="3">
    <source>
        <dbReference type="ARBA" id="ARBA00022777"/>
    </source>
</evidence>
<dbReference type="GO" id="GO:0005524">
    <property type="term" value="F:ATP binding"/>
    <property type="evidence" value="ECO:0007669"/>
    <property type="project" value="UniProtKB-UniRule"/>
</dbReference>
<dbReference type="PANTHER" id="PTHR43289:SF34">
    <property type="entry name" value="SERINE_THREONINE-PROTEIN KINASE YBDM-RELATED"/>
    <property type="match status" value="1"/>
</dbReference>
<dbReference type="CDD" id="cd14014">
    <property type="entry name" value="STKc_PknB_like"/>
    <property type="match status" value="1"/>
</dbReference>
<keyword evidence="6" id="KW-1133">Transmembrane helix</keyword>
<keyword evidence="2 5" id="KW-0547">Nucleotide-binding</keyword>
<keyword evidence="6" id="KW-0812">Transmembrane</keyword>
<evidence type="ECO:0000256" key="4">
    <source>
        <dbReference type="ARBA" id="ARBA00022840"/>
    </source>
</evidence>
<dbReference type="PROSITE" id="PS00107">
    <property type="entry name" value="PROTEIN_KINASE_ATP"/>
    <property type="match status" value="1"/>
</dbReference>
<dbReference type="SMART" id="SM00220">
    <property type="entry name" value="S_TKc"/>
    <property type="match status" value="1"/>
</dbReference>
<dbReference type="EMBL" id="JADWDC010000074">
    <property type="protein sequence ID" value="MCC0179259.1"/>
    <property type="molecule type" value="Genomic_DNA"/>
</dbReference>
<reference evidence="8" key="1">
    <citation type="journal article" date="2021" name="Antonie Van Leeuwenhoek">
        <title>Draft genome and description of Waterburya agarophytonicola gen. nov. sp. nov. (Pleurocapsales, Cyanobacteria): a seaweed symbiont.</title>
        <authorList>
            <person name="Bonthond G."/>
            <person name="Shalygin S."/>
            <person name="Bayer T."/>
            <person name="Weinberger F."/>
        </authorList>
    </citation>
    <scope>NUCLEOTIDE SEQUENCE</scope>
    <source>
        <strain evidence="8">KI4</strain>
    </source>
</reference>
<proteinExistence type="predicted"/>
<keyword evidence="6" id="KW-0472">Membrane</keyword>